<keyword evidence="3" id="KW-1185">Reference proteome</keyword>
<protein>
    <submittedName>
        <fullName evidence="2">Uncharacterized protein</fullName>
    </submittedName>
</protein>
<feature type="transmembrane region" description="Helical" evidence="1">
    <location>
        <begin position="119"/>
        <end position="141"/>
    </location>
</feature>
<evidence type="ECO:0000313" key="3">
    <source>
        <dbReference type="Proteomes" id="UP000606193"/>
    </source>
</evidence>
<feature type="transmembrane region" description="Helical" evidence="1">
    <location>
        <begin position="20"/>
        <end position="41"/>
    </location>
</feature>
<accession>A0ABR7N4Z4</accession>
<dbReference type="RefSeq" id="WP_249298613.1">
    <property type="nucleotide sequence ID" value="NZ_JACRSX010000032.1"/>
</dbReference>
<keyword evidence="1" id="KW-0812">Transmembrane</keyword>
<feature type="transmembrane region" description="Helical" evidence="1">
    <location>
        <begin position="161"/>
        <end position="180"/>
    </location>
</feature>
<comment type="caution">
    <text evidence="2">The sequence shown here is derived from an EMBL/GenBank/DDBJ whole genome shotgun (WGS) entry which is preliminary data.</text>
</comment>
<keyword evidence="1" id="KW-0472">Membrane</keyword>
<sequence>MENKSKNHKILHKIAKIGKILSKVAFVFSMIGICGCLVGLLSNLFGSGKIFKIGGVTIYGLLTDLGAYNVKSISTALVAWLIVCIGQAVLAKFAELYFGNALMAGTPFTKAGARELRRLGIMEMAIPTGSVVLAEIVQGIMTGFMNGTADGGTDLNFDNEVSIIVGVMFIACSFLCGYGAEVLEGKNKVLE</sequence>
<reference evidence="2 3" key="1">
    <citation type="submission" date="2020-08" db="EMBL/GenBank/DDBJ databases">
        <title>Genome public.</title>
        <authorList>
            <person name="Liu C."/>
            <person name="Sun Q."/>
        </authorList>
    </citation>
    <scope>NUCLEOTIDE SEQUENCE [LARGE SCALE GENOMIC DNA]</scope>
    <source>
        <strain evidence="2 3">NSJ-37</strain>
    </source>
</reference>
<evidence type="ECO:0000256" key="1">
    <source>
        <dbReference type="SAM" id="Phobius"/>
    </source>
</evidence>
<name>A0ABR7N4Z4_9FIRM</name>
<keyword evidence="1" id="KW-1133">Transmembrane helix</keyword>
<gene>
    <name evidence="2" type="ORF">H8704_13515</name>
</gene>
<feature type="transmembrane region" description="Helical" evidence="1">
    <location>
        <begin position="77"/>
        <end position="98"/>
    </location>
</feature>
<dbReference type="EMBL" id="JACRSX010000032">
    <property type="protein sequence ID" value="MBC8563619.1"/>
    <property type="molecule type" value="Genomic_DNA"/>
</dbReference>
<evidence type="ECO:0000313" key="2">
    <source>
        <dbReference type="EMBL" id="MBC8563619.1"/>
    </source>
</evidence>
<organism evidence="2 3">
    <name type="scientific">Jutongia huaianensis</name>
    <dbReference type="NCBI Taxonomy" id="2763668"/>
    <lineage>
        <taxon>Bacteria</taxon>
        <taxon>Bacillati</taxon>
        <taxon>Bacillota</taxon>
        <taxon>Clostridia</taxon>
        <taxon>Lachnospirales</taxon>
        <taxon>Lachnospiraceae</taxon>
        <taxon>Jutongia</taxon>
    </lineage>
</organism>
<proteinExistence type="predicted"/>
<dbReference type="Proteomes" id="UP000606193">
    <property type="component" value="Unassembled WGS sequence"/>
</dbReference>